<dbReference type="RefSeq" id="XP_009061795.1">
    <property type="nucleotide sequence ID" value="XM_009063547.1"/>
</dbReference>
<gene>
    <name evidence="8" type="ORF">LOTGIDRAFT_166485</name>
</gene>
<evidence type="ECO:0000313" key="9">
    <source>
        <dbReference type="Proteomes" id="UP000030746"/>
    </source>
</evidence>
<feature type="transmembrane region" description="Helical" evidence="5">
    <location>
        <begin position="722"/>
        <end position="744"/>
    </location>
</feature>
<feature type="transmembrane region" description="Helical" evidence="5">
    <location>
        <begin position="633"/>
        <end position="656"/>
    </location>
</feature>
<evidence type="ECO:0000256" key="1">
    <source>
        <dbReference type="ARBA" id="ARBA00004141"/>
    </source>
</evidence>
<proteinExistence type="predicted"/>
<dbReference type="GO" id="GO:0004930">
    <property type="term" value="F:G protein-coupled receptor activity"/>
    <property type="evidence" value="ECO:0007669"/>
    <property type="project" value="InterPro"/>
</dbReference>
<organism evidence="8 9">
    <name type="scientific">Lottia gigantea</name>
    <name type="common">Giant owl limpet</name>
    <dbReference type="NCBI Taxonomy" id="225164"/>
    <lineage>
        <taxon>Eukaryota</taxon>
        <taxon>Metazoa</taxon>
        <taxon>Spiralia</taxon>
        <taxon>Lophotrochozoa</taxon>
        <taxon>Mollusca</taxon>
        <taxon>Gastropoda</taxon>
        <taxon>Patellogastropoda</taxon>
        <taxon>Lottioidea</taxon>
        <taxon>Lottiidae</taxon>
        <taxon>Lottia</taxon>
    </lineage>
</organism>
<reference evidence="8 9" key="1">
    <citation type="journal article" date="2013" name="Nature">
        <title>Insights into bilaterian evolution from three spiralian genomes.</title>
        <authorList>
            <person name="Simakov O."/>
            <person name="Marletaz F."/>
            <person name="Cho S.J."/>
            <person name="Edsinger-Gonzales E."/>
            <person name="Havlak P."/>
            <person name="Hellsten U."/>
            <person name="Kuo D.H."/>
            <person name="Larsson T."/>
            <person name="Lv J."/>
            <person name="Arendt D."/>
            <person name="Savage R."/>
            <person name="Osoegawa K."/>
            <person name="de Jong P."/>
            <person name="Grimwood J."/>
            <person name="Chapman J.A."/>
            <person name="Shapiro H."/>
            <person name="Aerts A."/>
            <person name="Otillar R.P."/>
            <person name="Terry A.Y."/>
            <person name="Boore J.L."/>
            <person name="Grigoriev I.V."/>
            <person name="Lindberg D.R."/>
            <person name="Seaver E.C."/>
            <person name="Weisblat D.A."/>
            <person name="Putnam N.H."/>
            <person name="Rokhsar D.S."/>
        </authorList>
    </citation>
    <scope>NUCLEOTIDE SEQUENCE [LARGE SCALE GENOMIC DNA]</scope>
</reference>
<dbReference type="InterPro" id="IPR053231">
    <property type="entry name" value="GPCR_LN-TM7"/>
</dbReference>
<dbReference type="OMA" id="YAIVMDF"/>
<feature type="transmembrane region" description="Helical" evidence="5">
    <location>
        <begin position="750"/>
        <end position="770"/>
    </location>
</feature>
<feature type="transmembrane region" description="Helical" evidence="5">
    <location>
        <begin position="560"/>
        <end position="577"/>
    </location>
</feature>
<feature type="chain" id="PRO_5013334316" description="G-protein coupled receptors family 2 profile 2 domain-containing protein" evidence="6">
    <location>
        <begin position="16"/>
        <end position="803"/>
    </location>
</feature>
<evidence type="ECO:0000256" key="4">
    <source>
        <dbReference type="ARBA" id="ARBA00023136"/>
    </source>
</evidence>
<dbReference type="GO" id="GO:0016020">
    <property type="term" value="C:membrane"/>
    <property type="evidence" value="ECO:0007669"/>
    <property type="project" value="UniProtKB-SubCell"/>
</dbReference>
<keyword evidence="9" id="KW-1185">Reference proteome</keyword>
<dbReference type="Gene3D" id="1.20.1070.10">
    <property type="entry name" value="Rhodopsin 7-helix transmembrane proteins"/>
    <property type="match status" value="1"/>
</dbReference>
<evidence type="ECO:0000256" key="5">
    <source>
        <dbReference type="SAM" id="Phobius"/>
    </source>
</evidence>
<dbReference type="PROSITE" id="PS50261">
    <property type="entry name" value="G_PROTEIN_RECEP_F2_4"/>
    <property type="match status" value="1"/>
</dbReference>
<dbReference type="Pfam" id="PF00002">
    <property type="entry name" value="7tm_2"/>
    <property type="match status" value="1"/>
</dbReference>
<evidence type="ECO:0000256" key="6">
    <source>
        <dbReference type="SAM" id="SignalP"/>
    </source>
</evidence>
<dbReference type="InterPro" id="IPR000832">
    <property type="entry name" value="GPCR_2_secretin-like"/>
</dbReference>
<name>V3Z9K0_LOTGI</name>
<dbReference type="GeneID" id="20240349"/>
<dbReference type="PANTHER" id="PTHR45902">
    <property type="entry name" value="LATROPHILIN RECEPTOR-LIKE PROTEIN A"/>
    <property type="match status" value="1"/>
</dbReference>
<accession>V3Z9K0</accession>
<keyword evidence="4 5" id="KW-0472">Membrane</keyword>
<keyword evidence="6" id="KW-0732">Signal</keyword>
<dbReference type="AlphaFoldDB" id="V3Z9K0"/>
<protein>
    <recommendedName>
        <fullName evidence="7">G-protein coupled receptors family 2 profile 2 domain-containing protein</fullName>
    </recommendedName>
</protein>
<evidence type="ECO:0000313" key="8">
    <source>
        <dbReference type="EMBL" id="ESO87603.1"/>
    </source>
</evidence>
<evidence type="ECO:0000259" key="7">
    <source>
        <dbReference type="PROSITE" id="PS50261"/>
    </source>
</evidence>
<keyword evidence="2 5" id="KW-0812">Transmembrane</keyword>
<evidence type="ECO:0000256" key="3">
    <source>
        <dbReference type="ARBA" id="ARBA00022989"/>
    </source>
</evidence>
<sequence>MLLKLLITTISLSSSFVLFRDNQRDSDPNLSALRQCTECKHREQKPLLVKPNCVECYCDLDCIKYGDCCIDILIDNNLHTKQIDPGLNCVSPESSDDIGLLHVNTDQNGYYMRNYYFKSEAVKAFCDSRFFPVSCADGVSYVNMECALMNKAKDCTHWTIESECKDLVLNISCKYYHVPPVFVELRLCDVRRSLDIISTCRKKKNELTRLCEKYFSLVYGENGRVYRNYFCYRCNIDDVALVLSQSVNPFISLTDFSDTFNKAVTPCDGETAWMDMYANKCRPVKCYSEKVLENGYCLSNNRTALGNKYQLLVQLNMTTRHPIPIIRQMIGHMMYTTSENMCSSDYDIAESVQISESTHSLLYLHIWLEINQDILIDDIEETLANLNSGTFWRFSYLHVSFKVILHKLQYSEKTDKYLRPDQNTGLCCKEEVKLQVYNKLEYEPVSNQLWCSYIKFDQSEFIVQGDAVVPHLNLTLSLKNGEFSIFKNKLSVCFELFLLKTNLSRTNGTYYVSNETGSFDVILWYVTIVCISLSMFSLVLVIITYLVFGEMRSQPGINNLILCCNLFLAQLILMVGFDKTNQVTLCKAIGITTHFLWLSMLFWMNICSYHMLKVFVFSKFVIHSSNGIAKQSIIYSIYGYGTPILIIITTIVANVIPTSGHNVGYGGNICYLSSKVLVLFSFVIPLCFVILSNVISFIWTVISIQRVKQVGKQTGERNNVYIYLKLSVVTGVFWTISLLSNFVNAIVLDYISVILNGSQGVFLLWSFVLNRSVWNKWKKKCGKSVPADSFTKITLKNTTTSEI</sequence>
<feature type="signal peptide" evidence="6">
    <location>
        <begin position="1"/>
        <end position="15"/>
    </location>
</feature>
<keyword evidence="3 5" id="KW-1133">Transmembrane helix</keyword>
<evidence type="ECO:0000256" key="2">
    <source>
        <dbReference type="ARBA" id="ARBA00022692"/>
    </source>
</evidence>
<dbReference type="CDD" id="cd15039">
    <property type="entry name" value="7tmB3_Methuselah-like"/>
    <property type="match status" value="1"/>
</dbReference>
<feature type="transmembrane region" description="Helical" evidence="5">
    <location>
        <begin position="589"/>
        <end position="612"/>
    </location>
</feature>
<feature type="domain" description="G-protein coupled receptors family 2 profile 2" evidence="7">
    <location>
        <begin position="523"/>
        <end position="771"/>
    </location>
</feature>
<comment type="subcellular location">
    <subcellularLocation>
        <location evidence="1">Membrane</location>
        <topology evidence="1">Multi-pass membrane protein</topology>
    </subcellularLocation>
</comment>
<dbReference type="HOGENOM" id="CLU_007551_1_0_1"/>
<dbReference type="GO" id="GO:0007166">
    <property type="term" value="P:cell surface receptor signaling pathway"/>
    <property type="evidence" value="ECO:0007669"/>
    <property type="project" value="InterPro"/>
</dbReference>
<feature type="transmembrane region" description="Helical" evidence="5">
    <location>
        <begin position="522"/>
        <end position="548"/>
    </location>
</feature>
<dbReference type="OrthoDB" id="6155919at2759"/>
<dbReference type="KEGG" id="lgi:LOTGIDRAFT_166485"/>
<dbReference type="InterPro" id="IPR017981">
    <property type="entry name" value="GPCR_2-like_7TM"/>
</dbReference>
<dbReference type="PANTHER" id="PTHR45902:SF1">
    <property type="entry name" value="LATROPHILIN RECEPTOR-LIKE PROTEIN A"/>
    <property type="match status" value="1"/>
</dbReference>
<feature type="transmembrane region" description="Helical" evidence="5">
    <location>
        <begin position="676"/>
        <end position="702"/>
    </location>
</feature>
<dbReference type="Proteomes" id="UP000030746">
    <property type="component" value="Unassembled WGS sequence"/>
</dbReference>
<dbReference type="EMBL" id="KB202883">
    <property type="protein sequence ID" value="ESO87603.1"/>
    <property type="molecule type" value="Genomic_DNA"/>
</dbReference>
<dbReference type="CTD" id="20240349"/>